<dbReference type="EC" id="2.5.1.18" evidence="1"/>
<dbReference type="InterPro" id="IPR004045">
    <property type="entry name" value="Glutathione_S-Trfase_N"/>
</dbReference>
<dbReference type="SFLD" id="SFLDS00019">
    <property type="entry name" value="Glutathione_Transferase_(cytos"/>
    <property type="match status" value="1"/>
</dbReference>
<accession>A0AAP0JFJ2</accession>
<dbReference type="SUPFAM" id="SSF52833">
    <property type="entry name" value="Thioredoxin-like"/>
    <property type="match status" value="1"/>
</dbReference>
<dbReference type="GO" id="GO:0006749">
    <property type="term" value="P:glutathione metabolic process"/>
    <property type="evidence" value="ECO:0007669"/>
    <property type="project" value="InterPro"/>
</dbReference>
<dbReference type="PROSITE" id="PS50404">
    <property type="entry name" value="GST_NTER"/>
    <property type="match status" value="1"/>
</dbReference>
<gene>
    <name evidence="6" type="ORF">Scep_011558</name>
</gene>
<keyword evidence="2" id="KW-0808">Transferase</keyword>
<dbReference type="GO" id="GO:0004364">
    <property type="term" value="F:glutathione transferase activity"/>
    <property type="evidence" value="ECO:0007669"/>
    <property type="project" value="UniProtKB-EC"/>
</dbReference>
<dbReference type="Proteomes" id="UP001419268">
    <property type="component" value="Unassembled WGS sequence"/>
</dbReference>
<feature type="domain" description="GST C-terminal" evidence="5">
    <location>
        <begin position="100"/>
        <end position="229"/>
    </location>
</feature>
<dbReference type="Pfam" id="PF13410">
    <property type="entry name" value="GST_C_2"/>
    <property type="match status" value="1"/>
</dbReference>
<dbReference type="Gene3D" id="3.40.30.10">
    <property type="entry name" value="Glutaredoxin"/>
    <property type="match status" value="1"/>
</dbReference>
<dbReference type="AlphaFoldDB" id="A0AAP0JFJ2"/>
<evidence type="ECO:0000313" key="7">
    <source>
        <dbReference type="Proteomes" id="UP001419268"/>
    </source>
</evidence>
<dbReference type="PROSITE" id="PS50405">
    <property type="entry name" value="GST_CTER"/>
    <property type="match status" value="1"/>
</dbReference>
<evidence type="ECO:0000256" key="2">
    <source>
        <dbReference type="ARBA" id="ARBA00022679"/>
    </source>
</evidence>
<name>A0AAP0JFJ2_9MAGN</name>
<proteinExistence type="predicted"/>
<comment type="caution">
    <text evidence="6">The sequence shown here is derived from an EMBL/GenBank/DDBJ whole genome shotgun (WGS) entry which is preliminary data.</text>
</comment>
<dbReference type="SFLD" id="SFLDG00358">
    <property type="entry name" value="Main_(cytGST)"/>
    <property type="match status" value="1"/>
</dbReference>
<dbReference type="InterPro" id="IPR036249">
    <property type="entry name" value="Thioredoxin-like_sf"/>
</dbReference>
<organism evidence="6 7">
    <name type="scientific">Stephania cephalantha</name>
    <dbReference type="NCBI Taxonomy" id="152367"/>
    <lineage>
        <taxon>Eukaryota</taxon>
        <taxon>Viridiplantae</taxon>
        <taxon>Streptophyta</taxon>
        <taxon>Embryophyta</taxon>
        <taxon>Tracheophyta</taxon>
        <taxon>Spermatophyta</taxon>
        <taxon>Magnoliopsida</taxon>
        <taxon>Ranunculales</taxon>
        <taxon>Menispermaceae</taxon>
        <taxon>Menispermoideae</taxon>
        <taxon>Cissampelideae</taxon>
        <taxon>Stephania</taxon>
    </lineage>
</organism>
<dbReference type="SFLD" id="SFLDG01152">
    <property type="entry name" value="Main.3:_Omega-_and_Tau-like"/>
    <property type="match status" value="1"/>
</dbReference>
<evidence type="ECO:0000256" key="1">
    <source>
        <dbReference type="ARBA" id="ARBA00012452"/>
    </source>
</evidence>
<evidence type="ECO:0000259" key="4">
    <source>
        <dbReference type="PROSITE" id="PS50404"/>
    </source>
</evidence>
<dbReference type="PANTHER" id="PTHR11260:SF781">
    <property type="entry name" value="GLUTATHIONE S-TRANSFERASE U19"/>
    <property type="match status" value="1"/>
</dbReference>
<reference evidence="6 7" key="1">
    <citation type="submission" date="2024-01" db="EMBL/GenBank/DDBJ databases">
        <title>Genome assemblies of Stephania.</title>
        <authorList>
            <person name="Yang L."/>
        </authorList>
    </citation>
    <scope>NUCLEOTIDE SEQUENCE [LARGE SCALE GENOMIC DNA]</scope>
    <source>
        <strain evidence="6">JXDWG</strain>
        <tissue evidence="6">Leaf</tissue>
    </source>
</reference>
<dbReference type="InterPro" id="IPR045074">
    <property type="entry name" value="GST_C_Tau"/>
</dbReference>
<dbReference type="Pfam" id="PF02798">
    <property type="entry name" value="GST_N"/>
    <property type="match status" value="1"/>
</dbReference>
<feature type="domain" description="GST N-terminal" evidence="4">
    <location>
        <begin position="11"/>
        <end position="94"/>
    </location>
</feature>
<dbReference type="InterPro" id="IPR045073">
    <property type="entry name" value="Omega/Tau-like"/>
</dbReference>
<dbReference type="InterPro" id="IPR010987">
    <property type="entry name" value="Glutathione-S-Trfase_C-like"/>
</dbReference>
<evidence type="ECO:0000256" key="3">
    <source>
        <dbReference type="ARBA" id="ARBA00047960"/>
    </source>
</evidence>
<dbReference type="Gene3D" id="1.20.1050.10">
    <property type="match status" value="1"/>
</dbReference>
<dbReference type="PANTHER" id="PTHR11260">
    <property type="entry name" value="GLUTATHIONE S-TRANSFERASE, GST, SUPERFAMILY, GST DOMAIN CONTAINING"/>
    <property type="match status" value="1"/>
</dbReference>
<dbReference type="SUPFAM" id="SSF47616">
    <property type="entry name" value="GST C-terminal domain-like"/>
    <property type="match status" value="1"/>
</dbReference>
<comment type="catalytic activity">
    <reaction evidence="3">
        <text>RX + glutathione = an S-substituted glutathione + a halide anion + H(+)</text>
        <dbReference type="Rhea" id="RHEA:16437"/>
        <dbReference type="ChEBI" id="CHEBI:15378"/>
        <dbReference type="ChEBI" id="CHEBI:16042"/>
        <dbReference type="ChEBI" id="CHEBI:17792"/>
        <dbReference type="ChEBI" id="CHEBI:57925"/>
        <dbReference type="ChEBI" id="CHEBI:90779"/>
        <dbReference type="EC" id="2.5.1.18"/>
    </reaction>
</comment>
<keyword evidence="7" id="KW-1185">Reference proteome</keyword>
<dbReference type="GO" id="GO:0005737">
    <property type="term" value="C:cytoplasm"/>
    <property type="evidence" value="ECO:0007669"/>
    <property type="project" value="TreeGrafter"/>
</dbReference>
<evidence type="ECO:0000313" key="6">
    <source>
        <dbReference type="EMBL" id="KAK9132030.1"/>
    </source>
</evidence>
<protein>
    <recommendedName>
        <fullName evidence="1">glutathione transferase</fullName>
        <ecNumber evidence="1">2.5.1.18</ecNumber>
    </recommendedName>
</protein>
<evidence type="ECO:0000259" key="5">
    <source>
        <dbReference type="PROSITE" id="PS50405"/>
    </source>
</evidence>
<dbReference type="CDD" id="cd03185">
    <property type="entry name" value="GST_C_Tau"/>
    <property type="match status" value="1"/>
</dbReference>
<sequence length="257" mass="29676">MKCLARACIWSSNGGGGDLVRFLGEPIRYESPTRPIPEGHKLLLPRTRPPQQNPLLLKSNPVHKKIPVLIHNGNPISESLIIVQYIDEAWPTPSPLLPTDPYDRARARFWADLVDKKVYDCGRRLWASKSEGDRDIAKAEFFECFKLLESELGERRFFGGEELGFVDVGFLPFWTWFRVYEEFGGFRVGDEFPKVMEWVERCLEVERVREALVDPGKVYEFVVQMRRKVFGGIECTSAGIIIYVQVYTRRLMVMLSE</sequence>
<dbReference type="EMBL" id="JBBNAG010000005">
    <property type="protein sequence ID" value="KAK9132030.1"/>
    <property type="molecule type" value="Genomic_DNA"/>
</dbReference>
<dbReference type="InterPro" id="IPR040079">
    <property type="entry name" value="Glutathione_S-Trfase"/>
</dbReference>
<dbReference type="InterPro" id="IPR036282">
    <property type="entry name" value="Glutathione-S-Trfase_C_sf"/>
</dbReference>